<dbReference type="InterPro" id="IPR045339">
    <property type="entry name" value="DUF6534"/>
</dbReference>
<feature type="transmembrane region" description="Helical" evidence="2">
    <location>
        <begin position="151"/>
        <end position="178"/>
    </location>
</feature>
<dbReference type="Proteomes" id="UP000623467">
    <property type="component" value="Unassembled WGS sequence"/>
</dbReference>
<gene>
    <name evidence="4" type="ORF">MSAN_01932400</name>
</gene>
<keyword evidence="2" id="KW-1133">Transmembrane helix</keyword>
<organism evidence="4 5">
    <name type="scientific">Mycena sanguinolenta</name>
    <dbReference type="NCBI Taxonomy" id="230812"/>
    <lineage>
        <taxon>Eukaryota</taxon>
        <taxon>Fungi</taxon>
        <taxon>Dikarya</taxon>
        <taxon>Basidiomycota</taxon>
        <taxon>Agaricomycotina</taxon>
        <taxon>Agaricomycetes</taxon>
        <taxon>Agaricomycetidae</taxon>
        <taxon>Agaricales</taxon>
        <taxon>Marasmiineae</taxon>
        <taxon>Mycenaceae</taxon>
        <taxon>Mycena</taxon>
    </lineage>
</organism>
<feature type="transmembrane region" description="Helical" evidence="2">
    <location>
        <begin position="122"/>
        <end position="145"/>
    </location>
</feature>
<name>A0A8H6XMM3_9AGAR</name>
<feature type="transmembrane region" description="Helical" evidence="2">
    <location>
        <begin position="24"/>
        <end position="49"/>
    </location>
</feature>
<feature type="region of interest" description="Disordered" evidence="1">
    <location>
        <begin position="356"/>
        <end position="375"/>
    </location>
</feature>
<feature type="transmembrane region" description="Helical" evidence="2">
    <location>
        <begin position="268"/>
        <end position="288"/>
    </location>
</feature>
<accession>A0A8H6XMM3</accession>
<dbReference type="AlphaFoldDB" id="A0A8H6XMM3"/>
<keyword evidence="5" id="KW-1185">Reference proteome</keyword>
<sequence length="375" mass="41198">MSSIQRLRVVHFSTMSTTLPRLDAITGALLIATWASSLLYMAELLQAAYYFRNFKKDSGKLKSYVAAAFAIDTISAIGDYASVYLPTITHAGASAGLLNYFSTQLARSKGDFVYLTKQNWTVPLYVISTNCVAMLVQSFLAFRYWRLTNNTIIACFLSILILTAFGGALFSGLTMALFPTVKDRNKVRISGTSLHAASTSSQEFLRTSSSLGRLFGKLMMAKSMLKGRRRVNNMLNRLVLHTIQTGTVTAVIAALGLVVFLIDDQNNISMGIMYTLGRVYVLSMLINLNIRDSDRHKNWTISGGQRGTLGFAQGTTDNVNICSIQFHHIEPQSSNSGTVKSNVLLPTSQSIASISKTRPQEIEMAPTDTKQVPEV</sequence>
<reference evidence="4" key="1">
    <citation type="submission" date="2020-05" db="EMBL/GenBank/DDBJ databases">
        <title>Mycena genomes resolve the evolution of fungal bioluminescence.</title>
        <authorList>
            <person name="Tsai I.J."/>
        </authorList>
    </citation>
    <scope>NUCLEOTIDE SEQUENCE</scope>
    <source>
        <strain evidence="4">160909Yilan</strain>
    </source>
</reference>
<keyword evidence="2" id="KW-0472">Membrane</keyword>
<evidence type="ECO:0000313" key="4">
    <source>
        <dbReference type="EMBL" id="KAF7344505.1"/>
    </source>
</evidence>
<feature type="transmembrane region" description="Helical" evidence="2">
    <location>
        <begin position="238"/>
        <end position="262"/>
    </location>
</feature>
<dbReference type="Pfam" id="PF20152">
    <property type="entry name" value="DUF6534"/>
    <property type="match status" value="1"/>
</dbReference>
<dbReference type="PANTHER" id="PTHR40465">
    <property type="entry name" value="CHROMOSOME 1, WHOLE GENOME SHOTGUN SEQUENCE"/>
    <property type="match status" value="1"/>
</dbReference>
<evidence type="ECO:0000256" key="1">
    <source>
        <dbReference type="SAM" id="MobiDB-lite"/>
    </source>
</evidence>
<feature type="domain" description="DUF6534" evidence="3">
    <location>
        <begin position="228"/>
        <end position="293"/>
    </location>
</feature>
<dbReference type="PANTHER" id="PTHR40465:SF1">
    <property type="entry name" value="DUF6534 DOMAIN-CONTAINING PROTEIN"/>
    <property type="match status" value="1"/>
</dbReference>
<protein>
    <recommendedName>
        <fullName evidence="3">DUF6534 domain-containing protein</fullName>
    </recommendedName>
</protein>
<keyword evidence="2" id="KW-0812">Transmembrane</keyword>
<evidence type="ECO:0000259" key="3">
    <source>
        <dbReference type="Pfam" id="PF20152"/>
    </source>
</evidence>
<proteinExistence type="predicted"/>
<comment type="caution">
    <text evidence="4">The sequence shown here is derived from an EMBL/GenBank/DDBJ whole genome shotgun (WGS) entry which is preliminary data.</text>
</comment>
<evidence type="ECO:0000256" key="2">
    <source>
        <dbReference type="SAM" id="Phobius"/>
    </source>
</evidence>
<dbReference type="OrthoDB" id="3203775at2759"/>
<evidence type="ECO:0000313" key="5">
    <source>
        <dbReference type="Proteomes" id="UP000623467"/>
    </source>
</evidence>
<feature type="transmembrane region" description="Helical" evidence="2">
    <location>
        <begin position="83"/>
        <end position="101"/>
    </location>
</feature>
<dbReference type="EMBL" id="JACAZH010000021">
    <property type="protein sequence ID" value="KAF7344505.1"/>
    <property type="molecule type" value="Genomic_DNA"/>
</dbReference>